<accession>A0ABS9KIZ7</accession>
<dbReference type="SUPFAM" id="SSF52540">
    <property type="entry name" value="P-loop containing nucleoside triphosphate hydrolases"/>
    <property type="match status" value="1"/>
</dbReference>
<reference evidence="1" key="1">
    <citation type="submission" date="2022-01" db="EMBL/GenBank/DDBJ databases">
        <authorList>
            <person name="Wang Y."/>
        </authorList>
    </citation>
    <scope>NUCLEOTIDE SEQUENCE</scope>
    <source>
        <strain evidence="1">WB101</strain>
    </source>
</reference>
<name>A0ABS9KIZ7_9BACT</name>
<dbReference type="Gene3D" id="3.40.50.300">
    <property type="entry name" value="P-loop containing nucleotide triphosphate hydrolases"/>
    <property type="match status" value="1"/>
</dbReference>
<reference evidence="1" key="2">
    <citation type="submission" date="2024-05" db="EMBL/GenBank/DDBJ databases">
        <title>Rhodohalobacter halophilus gen. nov., sp. nov., a moderately halophilic member of the family Balneolaceae.</title>
        <authorList>
            <person name="Xia J."/>
        </authorList>
    </citation>
    <scope>NUCLEOTIDE SEQUENCE</scope>
    <source>
        <strain evidence="1">WB101</strain>
    </source>
</reference>
<keyword evidence="2" id="KW-1185">Reference proteome</keyword>
<dbReference type="EMBL" id="JAKLWS010000044">
    <property type="protein sequence ID" value="MCG2590804.1"/>
    <property type="molecule type" value="Genomic_DNA"/>
</dbReference>
<dbReference type="Proteomes" id="UP001165366">
    <property type="component" value="Unassembled WGS sequence"/>
</dbReference>
<gene>
    <name evidence="1" type="ORF">L6773_19700</name>
</gene>
<evidence type="ECO:0000313" key="1">
    <source>
        <dbReference type="EMBL" id="MCG2590804.1"/>
    </source>
</evidence>
<comment type="caution">
    <text evidence="1">The sequence shown here is derived from an EMBL/GenBank/DDBJ whole genome shotgun (WGS) entry which is preliminary data.</text>
</comment>
<sequence length="269" mass="31830">MSDKKIFYILSLGHSGSTLMEYYLSCYPRSLGIGEAYKAVRTFQKDHIQSLSEYDQQTIEKSDFWKEIHSRTSAFESIEEQYIDMYDYIFKSAAFEKYDTIIDSSKSLEGLKILSENFNDKLNVIVVIKDLRAWLISQIDNKNRKNRKIPIGHKTRSAIHWWRSNSAYLRILKESNIPCSVVSYDLFCLDQTKMETYLKDKLNLSGQPDLQQTNSINILGNRMKKKANHGLEILYDYRWMHRNEWNLIWNCLPSVIKNFNRDKVWNFDS</sequence>
<dbReference type="RefSeq" id="WP_237856288.1">
    <property type="nucleotide sequence ID" value="NZ_JAKLWS010000044.1"/>
</dbReference>
<proteinExistence type="predicted"/>
<organism evidence="1 2">
    <name type="scientific">Rhodohalobacter sulfatireducens</name>
    <dbReference type="NCBI Taxonomy" id="2911366"/>
    <lineage>
        <taxon>Bacteria</taxon>
        <taxon>Pseudomonadati</taxon>
        <taxon>Balneolota</taxon>
        <taxon>Balneolia</taxon>
        <taxon>Balneolales</taxon>
        <taxon>Balneolaceae</taxon>
        <taxon>Rhodohalobacter</taxon>
    </lineage>
</organism>
<protein>
    <recommendedName>
        <fullName evidence="3">Sulfotransferase</fullName>
    </recommendedName>
</protein>
<evidence type="ECO:0000313" key="2">
    <source>
        <dbReference type="Proteomes" id="UP001165366"/>
    </source>
</evidence>
<dbReference type="InterPro" id="IPR027417">
    <property type="entry name" value="P-loop_NTPase"/>
</dbReference>
<evidence type="ECO:0008006" key="3">
    <source>
        <dbReference type="Google" id="ProtNLM"/>
    </source>
</evidence>